<comment type="caution">
    <text evidence="1">The sequence shown here is derived from an EMBL/GenBank/DDBJ whole genome shotgun (WGS) entry which is preliminary data.</text>
</comment>
<organism evidence="1 2">
    <name type="scientific">Pleuronectes platessa</name>
    <name type="common">European plaice</name>
    <dbReference type="NCBI Taxonomy" id="8262"/>
    <lineage>
        <taxon>Eukaryota</taxon>
        <taxon>Metazoa</taxon>
        <taxon>Chordata</taxon>
        <taxon>Craniata</taxon>
        <taxon>Vertebrata</taxon>
        <taxon>Euteleostomi</taxon>
        <taxon>Actinopterygii</taxon>
        <taxon>Neopterygii</taxon>
        <taxon>Teleostei</taxon>
        <taxon>Neoteleostei</taxon>
        <taxon>Acanthomorphata</taxon>
        <taxon>Carangaria</taxon>
        <taxon>Pleuronectiformes</taxon>
        <taxon>Pleuronectoidei</taxon>
        <taxon>Pleuronectidae</taxon>
        <taxon>Pleuronectes</taxon>
    </lineage>
</organism>
<dbReference type="Proteomes" id="UP001153269">
    <property type="component" value="Unassembled WGS sequence"/>
</dbReference>
<keyword evidence="2" id="KW-1185">Reference proteome</keyword>
<dbReference type="EMBL" id="CADEAL010000447">
    <property type="protein sequence ID" value="CAB1420362.1"/>
    <property type="molecule type" value="Genomic_DNA"/>
</dbReference>
<evidence type="ECO:0000313" key="2">
    <source>
        <dbReference type="Proteomes" id="UP001153269"/>
    </source>
</evidence>
<proteinExistence type="predicted"/>
<sequence length="100" mass="11624">MINRLGFRWLQKTKQWHHLSSKCGQEITDRITSARDLDGSKQAKVLCRHFEVPRDCPRRFFHLGSSGSLDLAWHEPDHQLRSEGEAAPRCYLQPRLSKGI</sequence>
<evidence type="ECO:0000313" key="1">
    <source>
        <dbReference type="EMBL" id="CAB1420362.1"/>
    </source>
</evidence>
<dbReference type="AlphaFoldDB" id="A0A9N7YBR4"/>
<name>A0A9N7YBR4_PLEPL</name>
<gene>
    <name evidence="1" type="ORF">PLEPLA_LOCUS8237</name>
</gene>
<protein>
    <submittedName>
        <fullName evidence="1">Uncharacterized protein</fullName>
    </submittedName>
</protein>
<reference evidence="1" key="1">
    <citation type="submission" date="2020-03" db="EMBL/GenBank/DDBJ databases">
        <authorList>
            <person name="Weist P."/>
        </authorList>
    </citation>
    <scope>NUCLEOTIDE SEQUENCE</scope>
</reference>
<accession>A0A9N7YBR4</accession>